<gene>
    <name evidence="1" type="ORF">J2W52_003815</name>
</gene>
<name>A0ABU1ST82_9HYPH</name>
<comment type="caution">
    <text evidence="1">The sequence shown here is derived from an EMBL/GenBank/DDBJ whole genome shotgun (WGS) entry which is preliminary data.</text>
</comment>
<evidence type="ECO:0000313" key="1">
    <source>
        <dbReference type="EMBL" id="MDR6902184.1"/>
    </source>
</evidence>
<evidence type="ECO:0000313" key="2">
    <source>
        <dbReference type="Proteomes" id="UP001250791"/>
    </source>
</evidence>
<dbReference type="InterPro" id="IPR023393">
    <property type="entry name" value="START-like_dom_sf"/>
</dbReference>
<protein>
    <submittedName>
        <fullName evidence="1">Uncharacterized protein YndB with AHSA1/START domain</fullName>
    </submittedName>
</protein>
<organism evidence="1 2">
    <name type="scientific">Rhizobium miluonense</name>
    <dbReference type="NCBI Taxonomy" id="411945"/>
    <lineage>
        <taxon>Bacteria</taxon>
        <taxon>Pseudomonadati</taxon>
        <taxon>Pseudomonadota</taxon>
        <taxon>Alphaproteobacteria</taxon>
        <taxon>Hyphomicrobiales</taxon>
        <taxon>Rhizobiaceae</taxon>
        <taxon>Rhizobium/Agrobacterium group</taxon>
        <taxon>Rhizobium</taxon>
    </lineage>
</organism>
<accession>A0ABU1ST82</accession>
<dbReference type="Gene3D" id="3.30.530.20">
    <property type="match status" value="1"/>
</dbReference>
<dbReference type="SUPFAM" id="SSF55961">
    <property type="entry name" value="Bet v1-like"/>
    <property type="match status" value="1"/>
</dbReference>
<dbReference type="Proteomes" id="UP001250791">
    <property type="component" value="Unassembled WGS sequence"/>
</dbReference>
<sequence>MYANLSSGIVMTISASWNRPYSREIDASPQTVWKALADISNWKLWNSGVKSIQINGNFITGSHFSMELADGEVIKSELIDVSAPRHFIDETWVGETVIRVEHRIEVVSGDRCRVVYAVSAEGPEAQIIGEAVSADFPEVLAGLAKYVTGRAAE</sequence>
<reference evidence="1 2" key="1">
    <citation type="submission" date="2023-07" db="EMBL/GenBank/DDBJ databases">
        <title>Sorghum-associated microbial communities from plants grown in Nebraska, USA.</title>
        <authorList>
            <person name="Schachtman D."/>
        </authorList>
    </citation>
    <scope>NUCLEOTIDE SEQUENCE [LARGE SCALE GENOMIC DNA]</scope>
    <source>
        <strain evidence="1 2">3199</strain>
    </source>
</reference>
<dbReference type="InterPro" id="IPR019587">
    <property type="entry name" value="Polyketide_cyclase/dehydratase"/>
</dbReference>
<keyword evidence="2" id="KW-1185">Reference proteome</keyword>
<proteinExistence type="predicted"/>
<dbReference type="RefSeq" id="WP_310232865.1">
    <property type="nucleotide sequence ID" value="NZ_JAVDUP010000004.1"/>
</dbReference>
<dbReference type="Pfam" id="PF10604">
    <property type="entry name" value="Polyketide_cyc2"/>
    <property type="match status" value="1"/>
</dbReference>
<dbReference type="EMBL" id="JAVDUP010000004">
    <property type="protein sequence ID" value="MDR6902184.1"/>
    <property type="molecule type" value="Genomic_DNA"/>
</dbReference>